<reference evidence="1" key="1">
    <citation type="submission" date="2014-11" db="EMBL/GenBank/DDBJ databases">
        <authorList>
            <person name="Amaro Gonzalez C."/>
        </authorList>
    </citation>
    <scope>NUCLEOTIDE SEQUENCE</scope>
</reference>
<evidence type="ECO:0000313" key="1">
    <source>
        <dbReference type="EMBL" id="JAH11858.1"/>
    </source>
</evidence>
<accession>A0A0E9Q6Z1</accession>
<proteinExistence type="predicted"/>
<dbReference type="EMBL" id="GBXM01096719">
    <property type="protein sequence ID" value="JAH11858.1"/>
    <property type="molecule type" value="Transcribed_RNA"/>
</dbReference>
<name>A0A0E9Q6Z1_ANGAN</name>
<dbReference type="AlphaFoldDB" id="A0A0E9Q6Z1"/>
<protein>
    <submittedName>
        <fullName evidence="1">Uncharacterized protein</fullName>
    </submittedName>
</protein>
<reference evidence="1" key="2">
    <citation type="journal article" date="2015" name="Fish Shellfish Immunol.">
        <title>Early steps in the European eel (Anguilla anguilla)-Vibrio vulnificus interaction in the gills: Role of the RtxA13 toxin.</title>
        <authorList>
            <person name="Callol A."/>
            <person name="Pajuelo D."/>
            <person name="Ebbesson L."/>
            <person name="Teles M."/>
            <person name="MacKenzie S."/>
            <person name="Amaro C."/>
        </authorList>
    </citation>
    <scope>NUCLEOTIDE SEQUENCE</scope>
</reference>
<organism evidence="1">
    <name type="scientific">Anguilla anguilla</name>
    <name type="common">European freshwater eel</name>
    <name type="synonym">Muraena anguilla</name>
    <dbReference type="NCBI Taxonomy" id="7936"/>
    <lineage>
        <taxon>Eukaryota</taxon>
        <taxon>Metazoa</taxon>
        <taxon>Chordata</taxon>
        <taxon>Craniata</taxon>
        <taxon>Vertebrata</taxon>
        <taxon>Euteleostomi</taxon>
        <taxon>Actinopterygii</taxon>
        <taxon>Neopterygii</taxon>
        <taxon>Teleostei</taxon>
        <taxon>Anguilliformes</taxon>
        <taxon>Anguillidae</taxon>
        <taxon>Anguilla</taxon>
    </lineage>
</organism>
<sequence>MHLVPFYPFYVIVIQGFPYPNGPYVVTSGCVADSALLQGSLSI</sequence>